<comment type="caution">
    <text evidence="1">The sequence shown here is derived from an EMBL/GenBank/DDBJ whole genome shotgun (WGS) entry which is preliminary data.</text>
</comment>
<dbReference type="AlphaFoldDB" id="A0A2P5ACV6"/>
<organism evidence="1 2">
    <name type="scientific">Trema orientale</name>
    <name type="common">Charcoal tree</name>
    <name type="synonym">Celtis orientalis</name>
    <dbReference type="NCBI Taxonomy" id="63057"/>
    <lineage>
        <taxon>Eukaryota</taxon>
        <taxon>Viridiplantae</taxon>
        <taxon>Streptophyta</taxon>
        <taxon>Embryophyta</taxon>
        <taxon>Tracheophyta</taxon>
        <taxon>Spermatophyta</taxon>
        <taxon>Magnoliopsida</taxon>
        <taxon>eudicotyledons</taxon>
        <taxon>Gunneridae</taxon>
        <taxon>Pentapetalae</taxon>
        <taxon>rosids</taxon>
        <taxon>fabids</taxon>
        <taxon>Rosales</taxon>
        <taxon>Cannabaceae</taxon>
        <taxon>Trema</taxon>
    </lineage>
</organism>
<proteinExistence type="predicted"/>
<dbReference type="Proteomes" id="UP000237000">
    <property type="component" value="Unassembled WGS sequence"/>
</dbReference>
<evidence type="ECO:0000313" key="1">
    <source>
        <dbReference type="EMBL" id="PON34368.1"/>
    </source>
</evidence>
<dbReference type="EMBL" id="JXTC01000939">
    <property type="protein sequence ID" value="PON34368.1"/>
    <property type="molecule type" value="Genomic_DNA"/>
</dbReference>
<dbReference type="InParanoid" id="A0A2P5ACV6"/>
<name>A0A2P5ACV6_TREOI</name>
<accession>A0A2P5ACV6</accession>
<sequence>MELYKVGCRMISYLYTFNSIEGVVYLDKVFALVDTPLIVMLTELSPKVITSLSSKNSASNTTSLVYFVLRNFNKTKAIFTKSAYVFGSLYSRYSLSKLSEAVFDEPFLTLCSSFASGNMPAKQASPPIVSQASAGNTLNHTKNNKYKVY</sequence>
<evidence type="ECO:0000313" key="2">
    <source>
        <dbReference type="Proteomes" id="UP000237000"/>
    </source>
</evidence>
<protein>
    <submittedName>
        <fullName evidence="1">Uncharacterized protein</fullName>
    </submittedName>
</protein>
<gene>
    <name evidence="1" type="ORF">TorRG33x02_353480</name>
</gene>
<reference evidence="2" key="1">
    <citation type="submission" date="2016-06" db="EMBL/GenBank/DDBJ databases">
        <title>Parallel loss of symbiosis genes in relatives of nitrogen-fixing non-legume Parasponia.</title>
        <authorList>
            <person name="Van Velzen R."/>
            <person name="Holmer R."/>
            <person name="Bu F."/>
            <person name="Rutten L."/>
            <person name="Van Zeijl A."/>
            <person name="Liu W."/>
            <person name="Santuari L."/>
            <person name="Cao Q."/>
            <person name="Sharma T."/>
            <person name="Shen D."/>
            <person name="Roswanjaya Y."/>
            <person name="Wardhani T."/>
            <person name="Kalhor M.S."/>
            <person name="Jansen J."/>
            <person name="Van den Hoogen J."/>
            <person name="Gungor B."/>
            <person name="Hartog M."/>
            <person name="Hontelez J."/>
            <person name="Verver J."/>
            <person name="Yang W.-C."/>
            <person name="Schijlen E."/>
            <person name="Repin R."/>
            <person name="Schilthuizen M."/>
            <person name="Schranz E."/>
            <person name="Heidstra R."/>
            <person name="Miyata K."/>
            <person name="Fedorova E."/>
            <person name="Kohlen W."/>
            <person name="Bisseling T."/>
            <person name="Smit S."/>
            <person name="Geurts R."/>
        </authorList>
    </citation>
    <scope>NUCLEOTIDE SEQUENCE [LARGE SCALE GENOMIC DNA]</scope>
    <source>
        <strain evidence="2">cv. RG33-2</strain>
    </source>
</reference>
<keyword evidence="2" id="KW-1185">Reference proteome</keyword>